<keyword evidence="3" id="KW-1185">Reference proteome</keyword>
<keyword evidence="1" id="KW-0732">Signal</keyword>
<accession>A0A8J4SIJ6</accession>
<dbReference type="OrthoDB" id="6250836at2759"/>
<proteinExistence type="predicted"/>
<protein>
    <recommendedName>
        <fullName evidence="4">C-type lectin domain-containing protein</fullName>
    </recommendedName>
</protein>
<organism evidence="2 3">
    <name type="scientific">Paragonimus heterotremus</name>
    <dbReference type="NCBI Taxonomy" id="100268"/>
    <lineage>
        <taxon>Eukaryota</taxon>
        <taxon>Metazoa</taxon>
        <taxon>Spiralia</taxon>
        <taxon>Lophotrochozoa</taxon>
        <taxon>Platyhelminthes</taxon>
        <taxon>Trematoda</taxon>
        <taxon>Digenea</taxon>
        <taxon>Plagiorchiida</taxon>
        <taxon>Troglotremata</taxon>
        <taxon>Troglotrematidae</taxon>
        <taxon>Paragonimus</taxon>
    </lineage>
</organism>
<dbReference type="Proteomes" id="UP000748531">
    <property type="component" value="Unassembled WGS sequence"/>
</dbReference>
<dbReference type="InterPro" id="IPR016187">
    <property type="entry name" value="CTDL_fold"/>
</dbReference>
<dbReference type="EMBL" id="LUCH01004207">
    <property type="protein sequence ID" value="KAF5399258.1"/>
    <property type="molecule type" value="Genomic_DNA"/>
</dbReference>
<comment type="caution">
    <text evidence="2">The sequence shown here is derived from an EMBL/GenBank/DDBJ whole genome shotgun (WGS) entry which is preliminary data.</text>
</comment>
<feature type="chain" id="PRO_5035185869" description="C-type lectin domain-containing protein" evidence="1">
    <location>
        <begin position="21"/>
        <end position="259"/>
    </location>
</feature>
<feature type="signal peptide" evidence="1">
    <location>
        <begin position="1"/>
        <end position="20"/>
    </location>
</feature>
<dbReference type="AlphaFoldDB" id="A0A8J4SIJ6"/>
<evidence type="ECO:0008006" key="4">
    <source>
        <dbReference type="Google" id="ProtNLM"/>
    </source>
</evidence>
<evidence type="ECO:0000313" key="2">
    <source>
        <dbReference type="EMBL" id="KAF5399258.1"/>
    </source>
</evidence>
<evidence type="ECO:0000313" key="3">
    <source>
        <dbReference type="Proteomes" id="UP000748531"/>
    </source>
</evidence>
<reference evidence="2" key="1">
    <citation type="submission" date="2019-05" db="EMBL/GenBank/DDBJ databases">
        <title>Annotation for the trematode Paragonimus heterotremus.</title>
        <authorList>
            <person name="Choi Y.-J."/>
        </authorList>
    </citation>
    <scope>NUCLEOTIDE SEQUENCE</scope>
    <source>
        <strain evidence="2">LC</strain>
    </source>
</reference>
<name>A0A8J4SIJ6_9TREM</name>
<sequence length="259" mass="29924">MRFIFCILCVLLRFLKPSHANCPAGYFALLNDRCLILIREHVNYCTAHRRCAQMKEVDGARSFLVGFVADLIPRNIIGTNNIWTSVNKLMSSPSDEWFVGDSSHRGNPIKSSAFIWWKGYPHPGDYRLVKVSQQGLYNVNQRDGDSMFVCELYKPTSNQSTVQGKPKQRRFTEDSDMVQFFPTAQHWGCYDLLVNQTVLSCGFKCIQRSDCRSFYHESPRGRCVLVLFVDMMLPRELDEGDQWRQFVVEDYVNGVFFLG</sequence>
<gene>
    <name evidence="2" type="ORF">PHET_07469</name>
</gene>
<dbReference type="SUPFAM" id="SSF56436">
    <property type="entry name" value="C-type lectin-like"/>
    <property type="match status" value="1"/>
</dbReference>
<evidence type="ECO:0000256" key="1">
    <source>
        <dbReference type="SAM" id="SignalP"/>
    </source>
</evidence>